<dbReference type="EMBL" id="JAERRK010000023">
    <property type="protein sequence ID" value="MBL1086537.1"/>
    <property type="molecule type" value="Genomic_DNA"/>
</dbReference>
<protein>
    <submittedName>
        <fullName evidence="1">Uncharacterized protein</fullName>
    </submittedName>
</protein>
<sequence length="258" mass="27671">MNLDALGLGEPAGALYQALLHRPGLLPEDAARRLGWDLGRLDAALAELLGHGLVTLTDAQRITVPDPSGALEPLIAARTEALEREARRIAAVRAGVRGLRRAWAHGSGRGAGTDVQPEGGGRGLIGRYAYPVHRELAVVHPPGPLARGHMAAALPRYRVLLRRGILLRKVTGREILGDADSVGYLSELASRGADIRLGRAPARHTVVVDGALALVCGEPGEPAAVTRDRERVRSLAAEFERIWRTSQPFGNPEELRQK</sequence>
<reference evidence="1" key="1">
    <citation type="submission" date="2021-01" db="EMBL/GenBank/DDBJ databases">
        <title>WGS of actinomycetes isolated from Thailand.</title>
        <authorList>
            <person name="Thawai C."/>
        </authorList>
    </citation>
    <scope>NUCLEOTIDE SEQUENCE</scope>
    <source>
        <strain evidence="1">RCU-197</strain>
    </source>
</reference>
<evidence type="ECO:0000313" key="1">
    <source>
        <dbReference type="EMBL" id="MBL1086537.1"/>
    </source>
</evidence>
<dbReference type="Proteomes" id="UP000661858">
    <property type="component" value="Unassembled WGS sequence"/>
</dbReference>
<dbReference type="AlphaFoldDB" id="A0A937EQ79"/>
<name>A0A937EQ79_9ACTN</name>
<keyword evidence="2" id="KW-1185">Reference proteome</keyword>
<proteinExistence type="predicted"/>
<evidence type="ECO:0000313" key="2">
    <source>
        <dbReference type="Proteomes" id="UP000661858"/>
    </source>
</evidence>
<accession>A0A937EQ79</accession>
<comment type="caution">
    <text evidence="1">The sequence shown here is derived from an EMBL/GenBank/DDBJ whole genome shotgun (WGS) entry which is preliminary data.</text>
</comment>
<gene>
    <name evidence="1" type="ORF">JK359_32045</name>
</gene>
<dbReference type="RefSeq" id="WP_201843085.1">
    <property type="nucleotide sequence ID" value="NZ_JAERRK010000023.1"/>
</dbReference>
<organism evidence="1 2">
    <name type="scientific">Streptomyces actinomycinicus</name>
    <dbReference type="NCBI Taxonomy" id="1695166"/>
    <lineage>
        <taxon>Bacteria</taxon>
        <taxon>Bacillati</taxon>
        <taxon>Actinomycetota</taxon>
        <taxon>Actinomycetes</taxon>
        <taxon>Kitasatosporales</taxon>
        <taxon>Streptomycetaceae</taxon>
        <taxon>Streptomyces</taxon>
    </lineage>
</organism>